<evidence type="ECO:0000313" key="1">
    <source>
        <dbReference type="EMBL" id="RGV17528.1"/>
    </source>
</evidence>
<proteinExistence type="predicted"/>
<comment type="caution">
    <text evidence="1">The sequence shown here is derived from an EMBL/GenBank/DDBJ whole genome shotgun (WGS) entry which is preliminary data.</text>
</comment>
<reference evidence="1 2" key="1">
    <citation type="submission" date="2018-08" db="EMBL/GenBank/DDBJ databases">
        <title>A genome reference for cultivated species of the human gut microbiota.</title>
        <authorList>
            <person name="Zou Y."/>
            <person name="Xue W."/>
            <person name="Luo G."/>
        </authorList>
    </citation>
    <scope>NUCLEOTIDE SEQUENCE [LARGE SCALE GENOMIC DNA]</scope>
    <source>
        <strain evidence="1 2">AF14-7</strain>
    </source>
</reference>
<protein>
    <submittedName>
        <fullName evidence="1">Uncharacterized protein</fullName>
    </submittedName>
</protein>
<evidence type="ECO:0000313" key="2">
    <source>
        <dbReference type="Proteomes" id="UP000283369"/>
    </source>
</evidence>
<dbReference type="AlphaFoldDB" id="A0A412W1C5"/>
<dbReference type="EMBL" id="QRYV01000010">
    <property type="protein sequence ID" value="RGV17528.1"/>
    <property type="molecule type" value="Genomic_DNA"/>
</dbReference>
<gene>
    <name evidence="1" type="ORF">DWW25_06050</name>
</gene>
<sequence length="79" mass="8714">VITLKKATNSYPQEIAGEPEVGCTDAIVFGENYHSPVVIRDDNRGIPLGKVAGRYDWETNGNVKNADNEASSQSWIMFK</sequence>
<accession>A0A412W1C5</accession>
<name>A0A412W1C5_9BACE</name>
<organism evidence="1 2">
    <name type="scientific">Bacteroides xylanisolvens</name>
    <dbReference type="NCBI Taxonomy" id="371601"/>
    <lineage>
        <taxon>Bacteria</taxon>
        <taxon>Pseudomonadati</taxon>
        <taxon>Bacteroidota</taxon>
        <taxon>Bacteroidia</taxon>
        <taxon>Bacteroidales</taxon>
        <taxon>Bacteroidaceae</taxon>
        <taxon>Bacteroides</taxon>
    </lineage>
</organism>
<feature type="non-terminal residue" evidence="1">
    <location>
        <position position="1"/>
    </location>
</feature>
<dbReference type="Proteomes" id="UP000283369">
    <property type="component" value="Unassembled WGS sequence"/>
</dbReference>